<dbReference type="Gene3D" id="3.40.50.200">
    <property type="entry name" value="Peptidase S8/S53 domain"/>
    <property type="match status" value="1"/>
</dbReference>
<comment type="caution">
    <text evidence="9">The sequence shown here is derived from an EMBL/GenBank/DDBJ whole genome shotgun (WGS) entry which is preliminary data.</text>
</comment>
<dbReference type="PROSITE" id="PS00138">
    <property type="entry name" value="SUBTILASE_SER"/>
    <property type="match status" value="1"/>
</dbReference>
<evidence type="ECO:0000256" key="7">
    <source>
        <dbReference type="SAM" id="Phobius"/>
    </source>
</evidence>
<gene>
    <name evidence="9" type="ORF">GCM10007269_19770</name>
</gene>
<keyword evidence="10" id="KW-1185">Reference proteome</keyword>
<evidence type="ECO:0000256" key="4">
    <source>
        <dbReference type="ARBA" id="ARBA00022825"/>
    </source>
</evidence>
<evidence type="ECO:0000256" key="6">
    <source>
        <dbReference type="SAM" id="MobiDB-lite"/>
    </source>
</evidence>
<comment type="similarity">
    <text evidence="1 5">Belongs to the peptidase S8 family.</text>
</comment>
<proteinExistence type="inferred from homology"/>
<dbReference type="Proteomes" id="UP000629365">
    <property type="component" value="Unassembled WGS sequence"/>
</dbReference>
<dbReference type="PANTHER" id="PTHR43806:SF11">
    <property type="entry name" value="CEREVISIN-RELATED"/>
    <property type="match status" value="1"/>
</dbReference>
<evidence type="ECO:0000313" key="9">
    <source>
        <dbReference type="EMBL" id="GGD76887.1"/>
    </source>
</evidence>
<feature type="transmembrane region" description="Helical" evidence="7">
    <location>
        <begin position="356"/>
        <end position="376"/>
    </location>
</feature>
<organism evidence="9 10">
    <name type="scientific">Microbacterium murale</name>
    <dbReference type="NCBI Taxonomy" id="1081040"/>
    <lineage>
        <taxon>Bacteria</taxon>
        <taxon>Bacillati</taxon>
        <taxon>Actinomycetota</taxon>
        <taxon>Actinomycetes</taxon>
        <taxon>Micrococcales</taxon>
        <taxon>Microbacteriaceae</taxon>
        <taxon>Microbacterium</taxon>
    </lineage>
</organism>
<dbReference type="Pfam" id="PF00082">
    <property type="entry name" value="Peptidase_S8"/>
    <property type="match status" value="1"/>
</dbReference>
<keyword evidence="3 5" id="KW-0378">Hydrolase</keyword>
<dbReference type="PRINTS" id="PR00723">
    <property type="entry name" value="SUBTILISIN"/>
</dbReference>
<dbReference type="SUPFAM" id="SSF52743">
    <property type="entry name" value="Subtilisin-like"/>
    <property type="match status" value="1"/>
</dbReference>
<keyword evidence="4 5" id="KW-0720">Serine protease</keyword>
<keyword evidence="7" id="KW-0812">Transmembrane</keyword>
<evidence type="ECO:0000256" key="2">
    <source>
        <dbReference type="ARBA" id="ARBA00022670"/>
    </source>
</evidence>
<dbReference type="InterPro" id="IPR015500">
    <property type="entry name" value="Peptidase_S8_subtilisin-rel"/>
</dbReference>
<dbReference type="PANTHER" id="PTHR43806">
    <property type="entry name" value="PEPTIDASE S8"/>
    <property type="match status" value="1"/>
</dbReference>
<dbReference type="InterPro" id="IPR050131">
    <property type="entry name" value="Peptidase_S8_subtilisin-like"/>
</dbReference>
<keyword evidence="7" id="KW-1133">Transmembrane helix</keyword>
<dbReference type="PROSITE" id="PS00137">
    <property type="entry name" value="SUBTILASE_HIS"/>
    <property type="match status" value="1"/>
</dbReference>
<dbReference type="InterPro" id="IPR023828">
    <property type="entry name" value="Peptidase_S8_Ser-AS"/>
</dbReference>
<dbReference type="InterPro" id="IPR036852">
    <property type="entry name" value="Peptidase_S8/S53_dom_sf"/>
</dbReference>
<evidence type="ECO:0000256" key="3">
    <source>
        <dbReference type="ARBA" id="ARBA00022801"/>
    </source>
</evidence>
<keyword evidence="2 5" id="KW-0645">Protease</keyword>
<feature type="active site" description="Charge relay system" evidence="5">
    <location>
        <position position="69"/>
    </location>
</feature>
<evidence type="ECO:0000256" key="1">
    <source>
        <dbReference type="ARBA" id="ARBA00011073"/>
    </source>
</evidence>
<sequence>MRAAEFWLDTASVRDAWQISRGAGQTIAVLDTGIGRGPAVFEGVTGGADFSGVGSSDGRTPVGVIDREHGSLVASVAAGRPGPGDTGMIGVAPEANLLSVSLGFPGSSSTVPFVQQVADSIVWAVDNGADVINLSFTTNTRDWHESWDEAFLYAYDHDVIVVTAAGNRGSGTDVVGAPATIPGVLAVAGVDRDGIASEEASTQGITIGVSAPSEELIGVTSDGAVVGWNGTSAAAPIVAGVAALVRGAHPELDAGEVINRILQTADPFGAANASDPIYGHGIINAYEAVVADVPVASTNPADQLREWVRLYRRAEAEVVPDPEVTPVEIQPLPPPDSATEASPLLPSRDTLLHGTIPLIALTVPSVMIGLGVSAAVRLKRRSRLENSAVTRSD</sequence>
<evidence type="ECO:0000256" key="5">
    <source>
        <dbReference type="PROSITE-ProRule" id="PRU01240"/>
    </source>
</evidence>
<name>A0ABQ1RSP1_9MICO</name>
<feature type="active site" description="Charge relay system" evidence="5">
    <location>
        <position position="232"/>
    </location>
</feature>
<dbReference type="InterPro" id="IPR022398">
    <property type="entry name" value="Peptidase_S8_His-AS"/>
</dbReference>
<reference evidence="10" key="1">
    <citation type="journal article" date="2019" name="Int. J. Syst. Evol. Microbiol.">
        <title>The Global Catalogue of Microorganisms (GCM) 10K type strain sequencing project: providing services to taxonomists for standard genome sequencing and annotation.</title>
        <authorList>
            <consortium name="The Broad Institute Genomics Platform"/>
            <consortium name="The Broad Institute Genome Sequencing Center for Infectious Disease"/>
            <person name="Wu L."/>
            <person name="Ma J."/>
        </authorList>
    </citation>
    <scope>NUCLEOTIDE SEQUENCE [LARGE SCALE GENOMIC DNA]</scope>
    <source>
        <strain evidence="10">CCM 7640</strain>
    </source>
</reference>
<dbReference type="PROSITE" id="PS51892">
    <property type="entry name" value="SUBTILASE"/>
    <property type="match status" value="1"/>
</dbReference>
<dbReference type="EMBL" id="BMCM01000003">
    <property type="protein sequence ID" value="GGD76887.1"/>
    <property type="molecule type" value="Genomic_DNA"/>
</dbReference>
<feature type="domain" description="Peptidase S8/S53" evidence="8">
    <location>
        <begin position="22"/>
        <end position="281"/>
    </location>
</feature>
<accession>A0ABQ1RSP1</accession>
<feature type="active site" description="Charge relay system" evidence="5">
    <location>
        <position position="31"/>
    </location>
</feature>
<evidence type="ECO:0000313" key="10">
    <source>
        <dbReference type="Proteomes" id="UP000629365"/>
    </source>
</evidence>
<keyword evidence="7" id="KW-0472">Membrane</keyword>
<protein>
    <recommendedName>
        <fullName evidence="8">Peptidase S8/S53 domain-containing protein</fullName>
    </recommendedName>
</protein>
<evidence type="ECO:0000259" key="8">
    <source>
        <dbReference type="Pfam" id="PF00082"/>
    </source>
</evidence>
<feature type="region of interest" description="Disordered" evidence="6">
    <location>
        <begin position="325"/>
        <end position="344"/>
    </location>
</feature>
<dbReference type="InterPro" id="IPR000209">
    <property type="entry name" value="Peptidase_S8/S53_dom"/>
</dbReference>